<organism evidence="3 4">
    <name type="scientific">Neurospora intermedia</name>
    <dbReference type="NCBI Taxonomy" id="5142"/>
    <lineage>
        <taxon>Eukaryota</taxon>
        <taxon>Fungi</taxon>
        <taxon>Dikarya</taxon>
        <taxon>Ascomycota</taxon>
        <taxon>Pezizomycotina</taxon>
        <taxon>Sordariomycetes</taxon>
        <taxon>Sordariomycetidae</taxon>
        <taxon>Sordariales</taxon>
        <taxon>Sordariaceae</taxon>
        <taxon>Neurospora</taxon>
    </lineage>
</organism>
<dbReference type="EMBL" id="JAVLET010000005">
    <property type="protein sequence ID" value="KAL0469583.1"/>
    <property type="molecule type" value="Genomic_DNA"/>
</dbReference>
<keyword evidence="4" id="KW-1185">Reference proteome</keyword>
<name>A0ABR3DA68_NEUIN</name>
<comment type="caution">
    <text evidence="3">The sequence shown here is derived from an EMBL/GenBank/DDBJ whole genome shotgun (WGS) entry which is preliminary data.</text>
</comment>
<evidence type="ECO:0000313" key="3">
    <source>
        <dbReference type="EMBL" id="KAL0469583.1"/>
    </source>
</evidence>
<evidence type="ECO:0000313" key="4">
    <source>
        <dbReference type="Proteomes" id="UP001451303"/>
    </source>
</evidence>
<feature type="compositionally biased region" description="Basic and acidic residues" evidence="1">
    <location>
        <begin position="87"/>
        <end position="96"/>
    </location>
</feature>
<gene>
    <name evidence="3" type="ORF">QR685DRAFT_545100</name>
</gene>
<reference evidence="3 4" key="1">
    <citation type="submission" date="2023-09" db="EMBL/GenBank/DDBJ databases">
        <title>Multi-omics analysis of a traditional fermented food reveals byproduct-associated fungal strains for waste-to-food upcycling.</title>
        <authorList>
            <consortium name="Lawrence Berkeley National Laboratory"/>
            <person name="Rekdal V.M."/>
            <person name="Villalobos-Escobedo J.M."/>
            <person name="Rodriguez-Valeron N."/>
            <person name="Garcia M.O."/>
            <person name="Vasquez D.P."/>
            <person name="Damayanti I."/>
            <person name="Sorensen P.M."/>
            <person name="Baidoo E.E."/>
            <person name="De Carvalho A.C."/>
            <person name="Riley R."/>
            <person name="Lipzen A."/>
            <person name="He G."/>
            <person name="Yan M."/>
            <person name="Haridas S."/>
            <person name="Daum C."/>
            <person name="Yoshinaga Y."/>
            <person name="Ng V."/>
            <person name="Grigoriev I.V."/>
            <person name="Munk R."/>
            <person name="Nuraida L."/>
            <person name="Wijaya C.H."/>
            <person name="Morales P.-C."/>
            <person name="Keasling J.D."/>
        </authorList>
    </citation>
    <scope>NUCLEOTIDE SEQUENCE [LARGE SCALE GENOMIC DNA]</scope>
    <source>
        <strain evidence="3 4">FGSC 2613</strain>
    </source>
</reference>
<protein>
    <submittedName>
        <fullName evidence="3">Uncharacterized protein</fullName>
    </submittedName>
</protein>
<feature type="chain" id="PRO_5045403512" evidence="2">
    <location>
        <begin position="27"/>
        <end position="258"/>
    </location>
</feature>
<sequence length="258" mass="28066">MQPFLSGEITLALLLTVLTLLFFAAAGDEHPYEPYHHSLPVEAGRSSVVDLSSEQPQQIQRRQELIVRLNGLQTHGSGGGDHQSVPPKEHQRRSSEMVARRGCISLLQASPQPQSSTPLLSTVLFKSGGADMSWSLEALLGLLLLGMGLPTSMVATTKKTTSSVRCPTTKRSKRRKSVRFVGVGGGEEETDELHQQQQQQQQHHHHHQQLQDLGLGLDLTRSVVEVTYDASGLLKLMVGGCCYVNMDLVAELSVGSGT</sequence>
<proteinExistence type="predicted"/>
<evidence type="ECO:0000256" key="1">
    <source>
        <dbReference type="SAM" id="MobiDB-lite"/>
    </source>
</evidence>
<feature type="signal peptide" evidence="2">
    <location>
        <begin position="1"/>
        <end position="26"/>
    </location>
</feature>
<accession>A0ABR3DA68</accession>
<feature type="region of interest" description="Disordered" evidence="1">
    <location>
        <begin position="72"/>
        <end position="96"/>
    </location>
</feature>
<evidence type="ECO:0000256" key="2">
    <source>
        <dbReference type="SAM" id="SignalP"/>
    </source>
</evidence>
<dbReference type="Proteomes" id="UP001451303">
    <property type="component" value="Unassembled WGS sequence"/>
</dbReference>
<feature type="region of interest" description="Disordered" evidence="1">
    <location>
        <begin position="184"/>
        <end position="209"/>
    </location>
</feature>
<keyword evidence="2" id="KW-0732">Signal</keyword>